<protein>
    <submittedName>
        <fullName evidence="2">7602_t:CDS:1</fullName>
    </submittedName>
</protein>
<sequence length="46" mass="5484">ETEIERHPPDETSAKSQPEVEFHRDDQYEGRHIKDDGTEFNFLPQQ</sequence>
<dbReference type="EMBL" id="CAJVPQ010009186">
    <property type="protein sequence ID" value="CAG8713311.1"/>
    <property type="molecule type" value="Genomic_DNA"/>
</dbReference>
<keyword evidence="3" id="KW-1185">Reference proteome</keyword>
<dbReference type="Proteomes" id="UP000789570">
    <property type="component" value="Unassembled WGS sequence"/>
</dbReference>
<organism evidence="2 3">
    <name type="scientific">Funneliformis caledonium</name>
    <dbReference type="NCBI Taxonomy" id="1117310"/>
    <lineage>
        <taxon>Eukaryota</taxon>
        <taxon>Fungi</taxon>
        <taxon>Fungi incertae sedis</taxon>
        <taxon>Mucoromycota</taxon>
        <taxon>Glomeromycotina</taxon>
        <taxon>Glomeromycetes</taxon>
        <taxon>Glomerales</taxon>
        <taxon>Glomeraceae</taxon>
        <taxon>Funneliformis</taxon>
    </lineage>
</organism>
<evidence type="ECO:0000256" key="1">
    <source>
        <dbReference type="SAM" id="MobiDB-lite"/>
    </source>
</evidence>
<feature type="region of interest" description="Disordered" evidence="1">
    <location>
        <begin position="1"/>
        <end position="22"/>
    </location>
</feature>
<gene>
    <name evidence="2" type="ORF">FCALED_LOCUS14034</name>
</gene>
<proteinExistence type="predicted"/>
<name>A0A9N9HZ58_9GLOM</name>
<reference evidence="2" key="1">
    <citation type="submission" date="2021-06" db="EMBL/GenBank/DDBJ databases">
        <authorList>
            <person name="Kallberg Y."/>
            <person name="Tangrot J."/>
            <person name="Rosling A."/>
        </authorList>
    </citation>
    <scope>NUCLEOTIDE SEQUENCE</scope>
    <source>
        <strain evidence="2">UK204</strain>
    </source>
</reference>
<evidence type="ECO:0000313" key="3">
    <source>
        <dbReference type="Proteomes" id="UP000789570"/>
    </source>
</evidence>
<accession>A0A9N9HZ58</accession>
<comment type="caution">
    <text evidence="2">The sequence shown here is derived from an EMBL/GenBank/DDBJ whole genome shotgun (WGS) entry which is preliminary data.</text>
</comment>
<dbReference type="AlphaFoldDB" id="A0A9N9HZ58"/>
<feature type="non-terminal residue" evidence="2">
    <location>
        <position position="1"/>
    </location>
</feature>
<evidence type="ECO:0000313" key="2">
    <source>
        <dbReference type="EMBL" id="CAG8713311.1"/>
    </source>
</evidence>